<feature type="compositionally biased region" description="Polar residues" evidence="2">
    <location>
        <begin position="676"/>
        <end position="690"/>
    </location>
</feature>
<dbReference type="InterPro" id="IPR040366">
    <property type="entry name" value="Nab2/ZC3H14"/>
</dbReference>
<dbReference type="PANTHER" id="PTHR14738">
    <property type="entry name" value="ZINC FINGER CCCH DOMAIN-CONTAINING PROTEIN 14"/>
    <property type="match status" value="1"/>
</dbReference>
<dbReference type="PROSITE" id="PS50102">
    <property type="entry name" value="RRM"/>
    <property type="match status" value="1"/>
</dbReference>
<dbReference type="InterPro" id="IPR035979">
    <property type="entry name" value="RBD_domain_sf"/>
</dbReference>
<reference evidence="4 5" key="1">
    <citation type="journal article" date="2022" name="Nat. Plants">
        <title>Genomes of leafy and leafless Platanthera orchids illuminate the evolution of mycoheterotrophy.</title>
        <authorList>
            <person name="Li M.H."/>
            <person name="Liu K.W."/>
            <person name="Li Z."/>
            <person name="Lu H.C."/>
            <person name="Ye Q.L."/>
            <person name="Zhang D."/>
            <person name="Wang J.Y."/>
            <person name="Li Y.F."/>
            <person name="Zhong Z.M."/>
            <person name="Liu X."/>
            <person name="Yu X."/>
            <person name="Liu D.K."/>
            <person name="Tu X.D."/>
            <person name="Liu B."/>
            <person name="Hao Y."/>
            <person name="Liao X.Y."/>
            <person name="Jiang Y.T."/>
            <person name="Sun W.H."/>
            <person name="Chen J."/>
            <person name="Chen Y.Q."/>
            <person name="Ai Y."/>
            <person name="Zhai J.W."/>
            <person name="Wu S.S."/>
            <person name="Zhou Z."/>
            <person name="Hsiao Y.Y."/>
            <person name="Wu W.L."/>
            <person name="Chen Y.Y."/>
            <person name="Lin Y.F."/>
            <person name="Hsu J.L."/>
            <person name="Li C.Y."/>
            <person name="Wang Z.W."/>
            <person name="Zhao X."/>
            <person name="Zhong W.Y."/>
            <person name="Ma X.K."/>
            <person name="Ma L."/>
            <person name="Huang J."/>
            <person name="Chen G.Z."/>
            <person name="Huang M.Z."/>
            <person name="Huang L."/>
            <person name="Peng D.H."/>
            <person name="Luo Y.B."/>
            <person name="Zou S.Q."/>
            <person name="Chen S.P."/>
            <person name="Lan S."/>
            <person name="Tsai W.C."/>
            <person name="Van de Peer Y."/>
            <person name="Liu Z.J."/>
        </authorList>
    </citation>
    <scope>NUCLEOTIDE SEQUENCE [LARGE SCALE GENOMIC DNA]</scope>
    <source>
        <strain evidence="4">Lor287</strain>
    </source>
</reference>
<feature type="compositionally biased region" description="Low complexity" evidence="2">
    <location>
        <begin position="662"/>
        <end position="675"/>
    </location>
</feature>
<dbReference type="SUPFAM" id="SSF54928">
    <property type="entry name" value="RNA-binding domain, RBD"/>
    <property type="match status" value="1"/>
</dbReference>
<dbReference type="InterPro" id="IPR000504">
    <property type="entry name" value="RRM_dom"/>
</dbReference>
<dbReference type="GO" id="GO:0005634">
    <property type="term" value="C:nucleus"/>
    <property type="evidence" value="ECO:0007669"/>
    <property type="project" value="TreeGrafter"/>
</dbReference>
<dbReference type="GO" id="GO:0043488">
    <property type="term" value="P:regulation of mRNA stability"/>
    <property type="evidence" value="ECO:0007669"/>
    <property type="project" value="InterPro"/>
</dbReference>
<organism evidence="4 5">
    <name type="scientific">Platanthera zijinensis</name>
    <dbReference type="NCBI Taxonomy" id="2320716"/>
    <lineage>
        <taxon>Eukaryota</taxon>
        <taxon>Viridiplantae</taxon>
        <taxon>Streptophyta</taxon>
        <taxon>Embryophyta</taxon>
        <taxon>Tracheophyta</taxon>
        <taxon>Spermatophyta</taxon>
        <taxon>Magnoliopsida</taxon>
        <taxon>Liliopsida</taxon>
        <taxon>Asparagales</taxon>
        <taxon>Orchidaceae</taxon>
        <taxon>Orchidoideae</taxon>
        <taxon>Orchideae</taxon>
        <taxon>Orchidinae</taxon>
        <taxon>Platanthera</taxon>
    </lineage>
</organism>
<keyword evidence="1" id="KW-0694">RNA-binding</keyword>
<dbReference type="InterPro" id="IPR012677">
    <property type="entry name" value="Nucleotide-bd_a/b_plait_sf"/>
</dbReference>
<gene>
    <name evidence="4" type="primary">CBP20</name>
    <name evidence="4" type="ORF">KSP39_PZI000067</name>
</gene>
<dbReference type="EMBL" id="JBBWWQ010000001">
    <property type="protein sequence ID" value="KAK8957914.1"/>
    <property type="molecule type" value="Genomic_DNA"/>
</dbReference>
<dbReference type="GO" id="GO:0005737">
    <property type="term" value="C:cytoplasm"/>
    <property type="evidence" value="ECO:0007669"/>
    <property type="project" value="TreeGrafter"/>
</dbReference>
<feature type="region of interest" description="Disordered" evidence="2">
    <location>
        <begin position="656"/>
        <end position="699"/>
    </location>
</feature>
<keyword evidence="5" id="KW-1185">Reference proteome</keyword>
<name>A0AAP0GGD4_9ASPA</name>
<feature type="compositionally biased region" description="Basic and acidic residues" evidence="2">
    <location>
        <begin position="200"/>
        <end position="214"/>
    </location>
</feature>
<dbReference type="Pfam" id="PF01480">
    <property type="entry name" value="PWI"/>
    <property type="match status" value="1"/>
</dbReference>
<evidence type="ECO:0000313" key="4">
    <source>
        <dbReference type="EMBL" id="KAK8957914.1"/>
    </source>
</evidence>
<feature type="region of interest" description="Disordered" evidence="2">
    <location>
        <begin position="179"/>
        <end position="215"/>
    </location>
</feature>
<feature type="region of interest" description="Disordered" evidence="2">
    <location>
        <begin position="258"/>
        <end position="277"/>
    </location>
</feature>
<dbReference type="Gene3D" id="3.30.70.330">
    <property type="match status" value="1"/>
</dbReference>
<dbReference type="Gene3D" id="1.20.1390.10">
    <property type="entry name" value="PWI domain"/>
    <property type="match status" value="1"/>
</dbReference>
<proteinExistence type="predicted"/>
<evidence type="ECO:0000313" key="5">
    <source>
        <dbReference type="Proteomes" id="UP001418222"/>
    </source>
</evidence>
<dbReference type="SMART" id="SM00360">
    <property type="entry name" value="RRM"/>
    <property type="match status" value="1"/>
</dbReference>
<protein>
    <submittedName>
        <fullName evidence="4">Nuclear cap-binding protein subunit 2</fullName>
    </submittedName>
</protein>
<dbReference type="AlphaFoldDB" id="A0AAP0GGD4"/>
<comment type="caution">
    <text evidence="4">The sequence shown here is derived from an EMBL/GenBank/DDBJ whole genome shotgun (WGS) entry which is preliminary data.</text>
</comment>
<dbReference type="PANTHER" id="PTHR14738:SF32">
    <property type="entry name" value="RNA BINDING (RRM_RBD_RNP MOTIFS) FAMILY PROTEIN"/>
    <property type="match status" value="1"/>
</dbReference>
<dbReference type="GO" id="GO:0008143">
    <property type="term" value="F:poly(A) binding"/>
    <property type="evidence" value="ECO:0007669"/>
    <property type="project" value="InterPro"/>
</dbReference>
<evidence type="ECO:0000256" key="1">
    <source>
        <dbReference type="PROSITE-ProRule" id="PRU00176"/>
    </source>
</evidence>
<evidence type="ECO:0000259" key="3">
    <source>
        <dbReference type="PROSITE" id="PS50102"/>
    </source>
</evidence>
<sequence>MGEVGRAGDDRTFRVNLAGDGTARLQEKVKEKLKEFMGDYTDDTLVEYVIVLIRNGRQKEEAKKELNVFLGDDSDSFVSWLWDHLYLNMNLYAQPKESLTEEVADRIVTTNNHFEKSNIEMAQATFAPHTDFEQVGQKSVINASRSRRNREWKDVVGAMNGSFPLRSTVIDALNSAEKTSERVDVRRLSPPRPQVSRKRSREDGWPPKKRDTELIPKLGPSRRLLEFAVRDAVKTVQQSSSKSEPALKRLCSVVSSSADSLLDKRPQRPRSTLRMPGSASVALKAAAEAAEDVRKSKNDASVFNRLGRGKAIEPTDQSYNIQTSILQDATIKEFDKSAGSYQVDYTQKDDYSEDFTGNSSILDRVADMAVDSASDNDGYDDFGISTDHDLVASQYAHSVNKKESSLMLHYNVSKDTDAVVKKMKLVPQEPPATASTNPSSKIVNISVNVNTWKPSDYQVSRNVNEVEHQMGDSSERTTVKPNVHILKESTSSIAGTDKEMISTDIHKEIQKSQASTPGVSYTTSRPSEDVESRTIYISNVHFGATKDNLSRHFNKFGEVLKVMIATDRATGQPIGSAYVEFLRKESAELALSLNGTSFMSRILKVVRRSSVEPHAIGWPRIARASPFTSRLGRMPFPRGILPGAFRARFPVKPGARSLQWKRGSSSSQTTEGSRSVPSTPRNTPANTGRNLTYVRPEKT</sequence>
<evidence type="ECO:0000256" key="2">
    <source>
        <dbReference type="SAM" id="MobiDB-lite"/>
    </source>
</evidence>
<dbReference type="Proteomes" id="UP001418222">
    <property type="component" value="Unassembled WGS sequence"/>
</dbReference>
<feature type="domain" description="RRM" evidence="3">
    <location>
        <begin position="533"/>
        <end position="610"/>
    </location>
</feature>
<dbReference type="InterPro" id="IPR002483">
    <property type="entry name" value="PWI_dom"/>
</dbReference>
<dbReference type="Pfam" id="PF00076">
    <property type="entry name" value="RRM_1"/>
    <property type="match status" value="1"/>
</dbReference>
<accession>A0AAP0GGD4</accession>